<dbReference type="InterPro" id="IPR038078">
    <property type="entry name" value="PhoU-like_sf"/>
</dbReference>
<dbReference type="EMBL" id="CP001230">
    <property type="protein sequence ID" value="ACO04908.1"/>
    <property type="molecule type" value="Genomic_DNA"/>
</dbReference>
<dbReference type="Pfam" id="PF02470">
    <property type="entry name" value="MlaD"/>
    <property type="match status" value="1"/>
</dbReference>
<name>C0QRE9_PERMH</name>
<sequence>MNTQLKVGLFVLIISGIFAYLTIAFNDRGFGQDTQDYYIYFNMVEGLSKGADVQVKGVKVGRVEDIVFKNSIVEVKVSIRKDVPLYKNAVAYIRTLGLMGDKYVYIDPGTPDAGKLPEKAIIRKGQVFTSAEEAFSSAADVAKKVEILVDNLNKAIEEGNLTELIRRIRVLAEHTDQLVQENRRDLRRTIENVRVITDNLRTHLPELIAKLDRITTHLEAITGDNRDDIRELVKNLKETSVALKEKTPKVLEDIDQAALQVRDTVGENREDIRSAVEKIKDASLKLDRILAKIDEGKGTIGKLVNEDDLYNNVNEGVKSFAKPFKVINRSKLDIKLYAETHTGNEDVKAGIAAIFSHRPDRYLYFGALSNTNGKVLKEEEYQTGSTVTTRLTRNYGILFDVQYAGKLFGEDYPSLWVRAGLKDSGAAGGFDIHFSENFKLKSDIYNFDRRFASGEPAHPQLDIVFQYKFGSSPIFIDLGGSDLLNDGVRGVFIGGGFLFNDNDLKYILGSVPKP</sequence>
<dbReference type="KEGG" id="pmx:PERMA_1477"/>
<feature type="domain" description="Mce/MlaD" evidence="2">
    <location>
        <begin position="34"/>
        <end position="109"/>
    </location>
</feature>
<dbReference type="PANTHER" id="PTHR33371:SF4">
    <property type="entry name" value="INTERMEMBRANE PHOSPHOLIPID TRANSPORT SYSTEM BINDING PROTEIN MLAD"/>
    <property type="match status" value="1"/>
</dbReference>
<dbReference type="InterPro" id="IPR003399">
    <property type="entry name" value="Mce/MlaD"/>
</dbReference>
<evidence type="ECO:0000313" key="4">
    <source>
        <dbReference type="Proteomes" id="UP000001366"/>
    </source>
</evidence>
<evidence type="ECO:0000313" key="3">
    <source>
        <dbReference type="EMBL" id="ACO04908.1"/>
    </source>
</evidence>
<reference evidence="3 4" key="1">
    <citation type="journal article" date="2009" name="J. Bacteriol.">
        <title>Complete and draft genome sequences of six members of the Aquificales.</title>
        <authorList>
            <person name="Reysenbach A.L."/>
            <person name="Hamamura N."/>
            <person name="Podar M."/>
            <person name="Griffiths E."/>
            <person name="Ferreira S."/>
            <person name="Hochstein R."/>
            <person name="Heidelberg J."/>
            <person name="Johnson J."/>
            <person name="Mead D."/>
            <person name="Pohorille A."/>
            <person name="Sarmiento M."/>
            <person name="Schweighofer K."/>
            <person name="Seshadri R."/>
            <person name="Voytek M.A."/>
        </authorList>
    </citation>
    <scope>NUCLEOTIDE SEQUENCE [LARGE SCALE GENOMIC DNA]</scope>
    <source>
        <strain evidence="4">DSM 14350 / EX-H1</strain>
    </source>
</reference>
<dbReference type="AlphaFoldDB" id="C0QRE9"/>
<dbReference type="InterPro" id="IPR052336">
    <property type="entry name" value="MlaD_Phospholipid_Transporter"/>
</dbReference>
<feature type="transmembrane region" description="Helical" evidence="1">
    <location>
        <begin position="7"/>
        <end position="25"/>
    </location>
</feature>
<dbReference type="eggNOG" id="COG1463">
    <property type="taxonomic scope" value="Bacteria"/>
</dbReference>
<dbReference type="STRING" id="123214.PERMA_1477"/>
<protein>
    <submittedName>
        <fullName evidence="3">Mce related protein</fullName>
    </submittedName>
</protein>
<gene>
    <name evidence="3" type="ordered locus">PERMA_1477</name>
</gene>
<keyword evidence="1" id="KW-0812">Transmembrane</keyword>
<accession>C0QRE9</accession>
<dbReference type="HOGENOM" id="CLU_034188_0_0_0"/>
<keyword evidence="1" id="KW-1133">Transmembrane helix</keyword>
<dbReference type="PANTHER" id="PTHR33371">
    <property type="entry name" value="INTERMEMBRANE PHOSPHOLIPID TRANSPORT SYSTEM BINDING PROTEIN MLAD-RELATED"/>
    <property type="match status" value="1"/>
</dbReference>
<evidence type="ECO:0000256" key="1">
    <source>
        <dbReference type="SAM" id="Phobius"/>
    </source>
</evidence>
<dbReference type="Proteomes" id="UP000001366">
    <property type="component" value="Chromosome"/>
</dbReference>
<dbReference type="RefSeq" id="WP_015899012.1">
    <property type="nucleotide sequence ID" value="NC_012440.1"/>
</dbReference>
<evidence type="ECO:0000259" key="2">
    <source>
        <dbReference type="Pfam" id="PF02470"/>
    </source>
</evidence>
<dbReference type="OrthoDB" id="9788420at2"/>
<organism evidence="3 4">
    <name type="scientific">Persephonella marina (strain DSM 14350 / EX-H1)</name>
    <dbReference type="NCBI Taxonomy" id="123214"/>
    <lineage>
        <taxon>Bacteria</taxon>
        <taxon>Pseudomonadati</taxon>
        <taxon>Aquificota</taxon>
        <taxon>Aquificia</taxon>
        <taxon>Aquificales</taxon>
        <taxon>Hydrogenothermaceae</taxon>
        <taxon>Persephonella</taxon>
    </lineage>
</organism>
<keyword evidence="4" id="KW-1185">Reference proteome</keyword>
<proteinExistence type="predicted"/>
<dbReference type="Gene3D" id="1.20.58.220">
    <property type="entry name" value="Phosphate transport system protein phou homolog 2, domain 2"/>
    <property type="match status" value="1"/>
</dbReference>
<keyword evidence="1" id="KW-0472">Membrane</keyword>
<dbReference type="PaxDb" id="123214-PERMA_1477"/>